<keyword evidence="1" id="KW-1133">Transmembrane helix</keyword>
<dbReference type="Pfam" id="PF13672">
    <property type="entry name" value="PP2C_2"/>
    <property type="match status" value="1"/>
</dbReference>
<proteinExistence type="predicted"/>
<gene>
    <name evidence="3" type="ORF">C7B77_00840</name>
</gene>
<dbReference type="EMBL" id="PVWO01000005">
    <property type="protein sequence ID" value="PSB59482.1"/>
    <property type="molecule type" value="Genomic_DNA"/>
</dbReference>
<reference evidence="3 4" key="1">
    <citation type="submission" date="2018-03" db="EMBL/GenBank/DDBJ databases">
        <title>The ancient ancestry and fast evolution of plastids.</title>
        <authorList>
            <person name="Moore K.R."/>
            <person name="Magnabosco C."/>
            <person name="Momper L."/>
            <person name="Gold D.A."/>
            <person name="Bosak T."/>
            <person name="Fournier G.P."/>
        </authorList>
    </citation>
    <scope>NUCLEOTIDE SEQUENCE [LARGE SCALE GENOMIC DNA]</scope>
    <source>
        <strain evidence="3 4">CCALA 037</strain>
    </source>
</reference>
<evidence type="ECO:0000259" key="2">
    <source>
        <dbReference type="PROSITE" id="PS51746"/>
    </source>
</evidence>
<keyword evidence="1" id="KW-0812">Transmembrane</keyword>
<keyword evidence="4" id="KW-1185">Reference proteome</keyword>
<name>A0A2T1GNH4_9CYAN</name>
<dbReference type="InterPro" id="IPR001932">
    <property type="entry name" value="PPM-type_phosphatase-like_dom"/>
</dbReference>
<dbReference type="CDD" id="cd00143">
    <property type="entry name" value="PP2Cc"/>
    <property type="match status" value="1"/>
</dbReference>
<dbReference type="Gene3D" id="3.60.40.10">
    <property type="entry name" value="PPM-type phosphatase domain"/>
    <property type="match status" value="1"/>
</dbReference>
<sequence length="596" mass="66611">MTTAQPLMSRYLWAAERQATWIPADRLVEDRYHVIAPQLWLDTKPQEPPDILSPLPRQALAYAHLYQYKLHLPQLHGFCSLKRSHETIEIPLLENIPIDNEGKLLPSLLEAWSTATPLYQAYWLWQAIDLWAPLAGTGVLSSLVVMDNLRVDGWCLRLCELIPDYTTASNKVTLAKLGTLWLQTLGGADLEIADRLNVLFAKMQAERASLRDVSAELNRITIEQAARLPLAWQIAGGTDAGATYQHNEDSYYPTPLELAQDTTGGKIAIICDGVAGHEGGEVASQLAVKLLKIETQILLQELINSQDIVAPEQICNTIGAIVRVVNNTITAQNQTQGREDRRRMGTTMVMALQVNQRIPSPNGVGNSHEIYIAHVGDSRAYWITPHRCQLLTIDDDIATREVKQGRDVPWHSANRPDATALTQALGMKPGESIRPTVQRFMAIEDGILLLCSDGLSDRDLVERSWQDYADRILQTDIPLSEAVQSWLALAHRQNGDDNISLVLMSCQVSTHKSRLGSQLVPRRSDDEDSSEDDFGAKLQFKFSRFINLFLWLTTSIGLLAAIAIAIAFFYPGWVENMRHQLFPDRSSQTELNSSND</sequence>
<keyword evidence="1" id="KW-0472">Membrane</keyword>
<dbReference type="SMART" id="SM00331">
    <property type="entry name" value="PP2C_SIG"/>
    <property type="match status" value="1"/>
</dbReference>
<organism evidence="3 4">
    <name type="scientific">Chamaesiphon polymorphus CCALA 037</name>
    <dbReference type="NCBI Taxonomy" id="2107692"/>
    <lineage>
        <taxon>Bacteria</taxon>
        <taxon>Bacillati</taxon>
        <taxon>Cyanobacteriota</taxon>
        <taxon>Cyanophyceae</taxon>
        <taxon>Gomontiellales</taxon>
        <taxon>Chamaesiphonaceae</taxon>
        <taxon>Chamaesiphon</taxon>
    </lineage>
</organism>
<comment type="caution">
    <text evidence="3">The sequence shown here is derived from an EMBL/GenBank/DDBJ whole genome shotgun (WGS) entry which is preliminary data.</text>
</comment>
<feature type="transmembrane region" description="Helical" evidence="1">
    <location>
        <begin position="548"/>
        <end position="570"/>
    </location>
</feature>
<feature type="domain" description="PPM-type phosphatase" evidence="2">
    <location>
        <begin position="243"/>
        <end position="506"/>
    </location>
</feature>
<evidence type="ECO:0000313" key="3">
    <source>
        <dbReference type="EMBL" id="PSB59482.1"/>
    </source>
</evidence>
<dbReference type="PROSITE" id="PS51746">
    <property type="entry name" value="PPM_2"/>
    <property type="match status" value="1"/>
</dbReference>
<evidence type="ECO:0000313" key="4">
    <source>
        <dbReference type="Proteomes" id="UP000238937"/>
    </source>
</evidence>
<protein>
    <submittedName>
        <fullName evidence="3">Serine/threonine protein phosphatase</fullName>
    </submittedName>
</protein>
<accession>A0A2T1GNH4</accession>
<dbReference type="InterPro" id="IPR036457">
    <property type="entry name" value="PPM-type-like_dom_sf"/>
</dbReference>
<dbReference type="SMART" id="SM00332">
    <property type="entry name" value="PP2Cc"/>
    <property type="match status" value="1"/>
</dbReference>
<evidence type="ECO:0000256" key="1">
    <source>
        <dbReference type="SAM" id="Phobius"/>
    </source>
</evidence>
<dbReference type="OrthoDB" id="500607at2"/>
<dbReference type="SUPFAM" id="SSF81606">
    <property type="entry name" value="PP2C-like"/>
    <property type="match status" value="1"/>
</dbReference>
<dbReference type="Proteomes" id="UP000238937">
    <property type="component" value="Unassembled WGS sequence"/>
</dbReference>
<dbReference type="AlphaFoldDB" id="A0A2T1GNH4"/>
<dbReference type="RefSeq" id="WP_106299424.1">
    <property type="nucleotide sequence ID" value="NZ_PVWO01000005.1"/>
</dbReference>